<evidence type="ECO:0000313" key="1">
    <source>
        <dbReference type="EMBL" id="KKM27002.1"/>
    </source>
</evidence>
<dbReference type="EMBL" id="LAZR01012405">
    <property type="protein sequence ID" value="KKM27002.1"/>
    <property type="molecule type" value="Genomic_DNA"/>
</dbReference>
<protein>
    <submittedName>
        <fullName evidence="1">Uncharacterized protein</fullName>
    </submittedName>
</protein>
<gene>
    <name evidence="1" type="ORF">LCGC14_1579090</name>
</gene>
<comment type="caution">
    <text evidence="1">The sequence shown here is derived from an EMBL/GenBank/DDBJ whole genome shotgun (WGS) entry which is preliminary data.</text>
</comment>
<proteinExistence type="predicted"/>
<dbReference type="AlphaFoldDB" id="A0A0F9IHK1"/>
<reference evidence="1" key="1">
    <citation type="journal article" date="2015" name="Nature">
        <title>Complex archaea that bridge the gap between prokaryotes and eukaryotes.</title>
        <authorList>
            <person name="Spang A."/>
            <person name="Saw J.H."/>
            <person name="Jorgensen S.L."/>
            <person name="Zaremba-Niedzwiedzka K."/>
            <person name="Martijn J."/>
            <person name="Lind A.E."/>
            <person name="van Eijk R."/>
            <person name="Schleper C."/>
            <person name="Guy L."/>
            <person name="Ettema T.J."/>
        </authorList>
    </citation>
    <scope>NUCLEOTIDE SEQUENCE</scope>
</reference>
<organism evidence="1">
    <name type="scientific">marine sediment metagenome</name>
    <dbReference type="NCBI Taxonomy" id="412755"/>
    <lineage>
        <taxon>unclassified sequences</taxon>
        <taxon>metagenomes</taxon>
        <taxon>ecological metagenomes</taxon>
    </lineage>
</organism>
<sequence>MKSKPNKRYAGRPNYTGPKSGYFLLPFHNTLVAWMPDIFKRLDTIDRTKPTKEIPWRRHCIVYVRPGELPPGIVKPQPDAPYEKRWADDYYRALKDHAKPLLQLLDKYVPDHTWNGEELVFK</sequence>
<accession>A0A0F9IHK1</accession>
<name>A0A0F9IHK1_9ZZZZ</name>